<organism evidence="1 2">
    <name type="scientific">Potamilus streckersoni</name>
    <dbReference type="NCBI Taxonomy" id="2493646"/>
    <lineage>
        <taxon>Eukaryota</taxon>
        <taxon>Metazoa</taxon>
        <taxon>Spiralia</taxon>
        <taxon>Lophotrochozoa</taxon>
        <taxon>Mollusca</taxon>
        <taxon>Bivalvia</taxon>
        <taxon>Autobranchia</taxon>
        <taxon>Heteroconchia</taxon>
        <taxon>Palaeoheterodonta</taxon>
        <taxon>Unionida</taxon>
        <taxon>Unionoidea</taxon>
        <taxon>Unionidae</taxon>
        <taxon>Ambleminae</taxon>
        <taxon>Lampsilini</taxon>
        <taxon>Potamilus</taxon>
    </lineage>
</organism>
<dbReference type="Proteomes" id="UP001195483">
    <property type="component" value="Unassembled WGS sequence"/>
</dbReference>
<sequence>KLRRINNCSITITFSVWFPDHVPSRSLRSNHGCHDTNKCQTTLGVQTDEINYKEIIEGIHQKHRNKMRKMELHIRRIRRTYSDKLKELRIVNEGRNRTLSDIQLKLIPVENQKRALLAEKEAIEKQLGEERKRSHDLMTRFERLHTQLTRNGLISIGSRSFAQRFSQ</sequence>
<accession>A0AAE0RW49</accession>
<comment type="caution">
    <text evidence="1">The sequence shown here is derived from an EMBL/GenBank/DDBJ whole genome shotgun (WGS) entry which is preliminary data.</text>
</comment>
<evidence type="ECO:0000313" key="1">
    <source>
        <dbReference type="EMBL" id="KAK3580579.1"/>
    </source>
</evidence>
<reference evidence="1" key="2">
    <citation type="journal article" date="2021" name="Genome Biol. Evol.">
        <title>Developing a high-quality reference genome for a parasitic bivalve with doubly uniparental inheritance (Bivalvia: Unionida).</title>
        <authorList>
            <person name="Smith C.H."/>
        </authorList>
    </citation>
    <scope>NUCLEOTIDE SEQUENCE</scope>
    <source>
        <strain evidence="1">CHS0354</strain>
        <tissue evidence="1">Mantle</tissue>
    </source>
</reference>
<feature type="non-terminal residue" evidence="1">
    <location>
        <position position="167"/>
    </location>
</feature>
<name>A0AAE0RW49_9BIVA</name>
<evidence type="ECO:0000313" key="2">
    <source>
        <dbReference type="Proteomes" id="UP001195483"/>
    </source>
</evidence>
<reference evidence="1" key="1">
    <citation type="journal article" date="2021" name="Genome Biol. Evol.">
        <title>A High-Quality Reference Genome for a Parasitic Bivalve with Doubly Uniparental Inheritance (Bivalvia: Unionida).</title>
        <authorList>
            <person name="Smith C.H."/>
        </authorList>
    </citation>
    <scope>NUCLEOTIDE SEQUENCE</scope>
    <source>
        <strain evidence="1">CHS0354</strain>
    </source>
</reference>
<protein>
    <submittedName>
        <fullName evidence="1">Uncharacterized protein</fullName>
    </submittedName>
</protein>
<dbReference type="AlphaFoldDB" id="A0AAE0RW49"/>
<gene>
    <name evidence="1" type="ORF">CHS0354_002674</name>
</gene>
<dbReference type="EMBL" id="JAEAOA010000217">
    <property type="protein sequence ID" value="KAK3580579.1"/>
    <property type="molecule type" value="Genomic_DNA"/>
</dbReference>
<proteinExistence type="predicted"/>
<reference evidence="1" key="3">
    <citation type="submission" date="2023-05" db="EMBL/GenBank/DDBJ databases">
        <authorList>
            <person name="Smith C.H."/>
        </authorList>
    </citation>
    <scope>NUCLEOTIDE SEQUENCE</scope>
    <source>
        <strain evidence="1">CHS0354</strain>
        <tissue evidence="1">Mantle</tissue>
    </source>
</reference>
<keyword evidence="2" id="KW-1185">Reference proteome</keyword>